<reference evidence="1 2" key="1">
    <citation type="submission" date="2015-08" db="EMBL/GenBank/DDBJ databases">
        <title>Genome sequencing of Penicillium nordicum.</title>
        <authorList>
            <person name="Nguyen H.D."/>
            <person name="Seifert K.A."/>
        </authorList>
    </citation>
    <scope>NUCLEOTIDE SEQUENCE [LARGE SCALE GENOMIC DNA]</scope>
    <source>
        <strain evidence="1 2">DAOMC 185683</strain>
    </source>
</reference>
<proteinExistence type="predicted"/>
<accession>A0A0M8NZ51</accession>
<dbReference type="Proteomes" id="UP000037696">
    <property type="component" value="Unassembled WGS sequence"/>
</dbReference>
<dbReference type="EMBL" id="LHQQ01000351">
    <property type="protein sequence ID" value="KOS37130.1"/>
    <property type="molecule type" value="Genomic_DNA"/>
</dbReference>
<name>A0A0M8NZ51_9EURO</name>
<organism evidence="1 2">
    <name type="scientific">Penicillium nordicum</name>
    <dbReference type="NCBI Taxonomy" id="229535"/>
    <lineage>
        <taxon>Eukaryota</taxon>
        <taxon>Fungi</taxon>
        <taxon>Dikarya</taxon>
        <taxon>Ascomycota</taxon>
        <taxon>Pezizomycotina</taxon>
        <taxon>Eurotiomycetes</taxon>
        <taxon>Eurotiomycetidae</taxon>
        <taxon>Eurotiales</taxon>
        <taxon>Aspergillaceae</taxon>
        <taxon>Penicillium</taxon>
    </lineage>
</organism>
<sequence>CDDDASSKWSEIDLV</sequence>
<comment type="caution">
    <text evidence="1">The sequence shown here is derived from an EMBL/GenBank/DDBJ whole genome shotgun (WGS) entry which is preliminary data.</text>
</comment>
<evidence type="ECO:0000313" key="2">
    <source>
        <dbReference type="Proteomes" id="UP000037696"/>
    </source>
</evidence>
<gene>
    <name evidence="1" type="ORF">ACN38_g12087</name>
</gene>
<protein>
    <submittedName>
        <fullName evidence="1">Uncharacterized protein</fullName>
    </submittedName>
</protein>
<evidence type="ECO:0000313" key="1">
    <source>
        <dbReference type="EMBL" id="KOS37130.1"/>
    </source>
</evidence>
<keyword evidence="2" id="KW-1185">Reference proteome</keyword>
<feature type="non-terminal residue" evidence="1">
    <location>
        <position position="1"/>
    </location>
</feature>